<evidence type="ECO:0000313" key="8">
    <source>
        <dbReference type="EMBL" id="MCT4372241.1"/>
    </source>
</evidence>
<dbReference type="EMBL" id="NTHN01000044">
    <property type="protein sequence ID" value="PBD20443.1"/>
    <property type="molecule type" value="Genomic_DNA"/>
</dbReference>
<dbReference type="PANTHER" id="PTHR30532">
    <property type="entry name" value="IRON III DICITRATE-BINDING PERIPLASMIC PROTEIN"/>
    <property type="match status" value="1"/>
</dbReference>
<dbReference type="PROSITE" id="PS50983">
    <property type="entry name" value="FE_B12_PBP"/>
    <property type="match status" value="1"/>
</dbReference>
<evidence type="ECO:0000313" key="10">
    <source>
        <dbReference type="Proteomes" id="UP000217448"/>
    </source>
</evidence>
<dbReference type="PANTHER" id="PTHR30532:SF25">
    <property type="entry name" value="IRON(III) DICITRATE-BINDING PERIPLASMIC PROTEIN"/>
    <property type="match status" value="1"/>
</dbReference>
<comment type="similarity">
    <text evidence="2">Belongs to the bacterial solute-binding protein 8 family.</text>
</comment>
<evidence type="ECO:0000256" key="6">
    <source>
        <dbReference type="SAM" id="SignalP"/>
    </source>
</evidence>
<dbReference type="OrthoDB" id="8370650at2"/>
<reference evidence="8" key="3">
    <citation type="submission" date="2024-05" db="EMBL/GenBank/DDBJ databases">
        <title>Yangia mangrovi SAOS 153D genome.</title>
        <authorList>
            <person name="Verma A."/>
            <person name="Pal Y."/>
            <person name="Sundharam S."/>
            <person name="Bisht B."/>
            <person name="Srinivasan K."/>
        </authorList>
    </citation>
    <scope>NUCLEOTIDE SEQUENCE</scope>
    <source>
        <strain evidence="8">SAOS 153D</strain>
    </source>
</reference>
<dbReference type="PROSITE" id="PS51257">
    <property type="entry name" value="PROKAR_LIPOPROTEIN"/>
    <property type="match status" value="1"/>
</dbReference>
<evidence type="ECO:0000259" key="7">
    <source>
        <dbReference type="PROSITE" id="PS50983"/>
    </source>
</evidence>
<dbReference type="Pfam" id="PF01497">
    <property type="entry name" value="Peripla_BP_2"/>
    <property type="match status" value="1"/>
</dbReference>
<dbReference type="InterPro" id="IPR002491">
    <property type="entry name" value="ABC_transptr_periplasmic_BD"/>
</dbReference>
<dbReference type="AlphaFoldDB" id="A0A2A3JZ46"/>
<accession>A0A2A3JZ46</accession>
<evidence type="ECO:0000256" key="4">
    <source>
        <dbReference type="ARBA" id="ARBA00022496"/>
    </source>
</evidence>
<keyword evidence="10" id="KW-1185">Reference proteome</keyword>
<evidence type="ECO:0000256" key="5">
    <source>
        <dbReference type="ARBA" id="ARBA00022729"/>
    </source>
</evidence>
<name>A0A2A3JZ46_9RHOB</name>
<keyword evidence="4" id="KW-0410">Iron transport</keyword>
<dbReference type="Gene3D" id="3.40.50.1980">
    <property type="entry name" value="Nitrogenase molybdenum iron protein domain"/>
    <property type="match status" value="2"/>
</dbReference>
<dbReference type="Proteomes" id="UP000217448">
    <property type="component" value="Unassembled WGS sequence"/>
</dbReference>
<evidence type="ECO:0000256" key="3">
    <source>
        <dbReference type="ARBA" id="ARBA00022448"/>
    </source>
</evidence>
<evidence type="ECO:0000256" key="2">
    <source>
        <dbReference type="ARBA" id="ARBA00008814"/>
    </source>
</evidence>
<feature type="chain" id="PRO_5012630106" evidence="6">
    <location>
        <begin position="21"/>
        <end position="304"/>
    </location>
</feature>
<dbReference type="EMBL" id="NTHN02000040">
    <property type="protein sequence ID" value="MCT4372241.1"/>
    <property type="molecule type" value="Genomic_DNA"/>
</dbReference>
<dbReference type="InterPro" id="IPR051313">
    <property type="entry name" value="Bact_iron-sidero_bind"/>
</dbReference>
<gene>
    <name evidence="8" type="ORF">CLG85_018725</name>
    <name evidence="9" type="ORF">CLG85_03935</name>
</gene>
<reference evidence="9" key="1">
    <citation type="submission" date="2017-09" db="EMBL/GenBank/DDBJ databases">
        <title>Yangia sp. SAOS 153D whole genome sequencing.</title>
        <authorList>
            <person name="Verma A."/>
            <person name="Krishnamurthi S."/>
        </authorList>
    </citation>
    <scope>NUCLEOTIDE SEQUENCE [LARGE SCALE GENOMIC DNA]</scope>
    <source>
        <strain evidence="9">SAOS 153D</strain>
    </source>
</reference>
<reference evidence="10" key="2">
    <citation type="submission" date="2023-07" db="EMBL/GenBank/DDBJ databases">
        <title>Yangia mangrovi SAOS 153D genome.</title>
        <authorList>
            <person name="Verma A."/>
            <person name="Pal Y."/>
            <person name="Sundharam S."/>
            <person name="Bisht B."/>
            <person name="Srinivasan K."/>
        </authorList>
    </citation>
    <scope>NUCLEOTIDE SEQUENCE [LARGE SCALE GENOMIC DNA]</scope>
    <source>
        <strain evidence="10">SAOS 153D</strain>
    </source>
</reference>
<protein>
    <submittedName>
        <fullName evidence="9">Iron ABC transporter permease</fullName>
    </submittedName>
    <submittedName>
        <fullName evidence="8">Iron-siderophore ABC transporter substrate-binding protein</fullName>
    </submittedName>
</protein>
<evidence type="ECO:0000256" key="1">
    <source>
        <dbReference type="ARBA" id="ARBA00004196"/>
    </source>
</evidence>
<comment type="caution">
    <text evidence="9">The sequence shown here is derived from an EMBL/GenBank/DDBJ whole genome shotgun (WGS) entry which is preliminary data.</text>
</comment>
<sequence>MRLSALLASIFLALPHAAAACDGRVVETGVFGAPVCTPAEPARIVVLDPQMALGMLWELEVPVLGAPLLSLPDRNASARAREEGIADIGHAQQPSLESIVALDPDLIIGDTYAHEGFYPSLSRIAPTILSAHGNWKDHFRLLARVTGREQTAAARLEAYEARVAGIRKRVPADLTVSVLRVSPNGFQVYLDGPMAYAPYAVLAEAGIRRPAYETTEGTDFRKRPDWEELAVLDGDILLYVVADGYDPEGDDALAAKVESDPLWQMLPSVAAGRAWRVERSQWMGFHGVASAHAVLDDIESFLLP</sequence>
<comment type="subcellular location">
    <subcellularLocation>
        <location evidence="1">Cell envelope</location>
    </subcellularLocation>
</comment>
<dbReference type="GO" id="GO:0030288">
    <property type="term" value="C:outer membrane-bounded periplasmic space"/>
    <property type="evidence" value="ECO:0007669"/>
    <property type="project" value="TreeGrafter"/>
</dbReference>
<keyword evidence="3" id="KW-0813">Transport</keyword>
<keyword evidence="4" id="KW-0408">Iron</keyword>
<dbReference type="GO" id="GO:1901678">
    <property type="term" value="P:iron coordination entity transport"/>
    <property type="evidence" value="ECO:0007669"/>
    <property type="project" value="UniProtKB-ARBA"/>
</dbReference>
<feature type="domain" description="Fe/B12 periplasmic-binding" evidence="7">
    <location>
        <begin position="43"/>
        <end position="304"/>
    </location>
</feature>
<dbReference type="RefSeq" id="WP_095881089.1">
    <property type="nucleotide sequence ID" value="NZ_NTHN02000040.1"/>
</dbReference>
<dbReference type="CDD" id="cd01146">
    <property type="entry name" value="FhuD"/>
    <property type="match status" value="1"/>
</dbReference>
<keyword evidence="5 6" id="KW-0732">Signal</keyword>
<proteinExistence type="inferred from homology"/>
<organism evidence="9">
    <name type="scientific">Alloyangia mangrovi</name>
    <dbReference type="NCBI Taxonomy" id="1779329"/>
    <lineage>
        <taxon>Bacteria</taxon>
        <taxon>Pseudomonadati</taxon>
        <taxon>Pseudomonadota</taxon>
        <taxon>Alphaproteobacteria</taxon>
        <taxon>Rhodobacterales</taxon>
        <taxon>Roseobacteraceae</taxon>
        <taxon>Alloyangia</taxon>
    </lineage>
</organism>
<feature type="signal peptide" evidence="6">
    <location>
        <begin position="1"/>
        <end position="20"/>
    </location>
</feature>
<dbReference type="SUPFAM" id="SSF53807">
    <property type="entry name" value="Helical backbone' metal receptor"/>
    <property type="match status" value="1"/>
</dbReference>
<keyword evidence="4" id="KW-0406">Ion transport</keyword>
<evidence type="ECO:0000313" key="9">
    <source>
        <dbReference type="EMBL" id="PBD20443.1"/>
    </source>
</evidence>